<feature type="compositionally biased region" description="Basic and acidic residues" evidence="1">
    <location>
        <begin position="1123"/>
        <end position="1138"/>
    </location>
</feature>
<proteinExistence type="predicted"/>
<protein>
    <submittedName>
        <fullName evidence="2">Uncharacterized protein</fullName>
    </submittedName>
</protein>
<reference evidence="2" key="2">
    <citation type="submission" date="2022-06" db="UniProtKB">
        <authorList>
            <consortium name="EnsemblMetazoa"/>
        </authorList>
    </citation>
    <scope>IDENTIFICATION</scope>
    <source>
        <strain evidence="2">p50T (Dazao)</strain>
    </source>
</reference>
<feature type="compositionally biased region" description="Basic and acidic residues" evidence="1">
    <location>
        <begin position="1"/>
        <end position="15"/>
    </location>
</feature>
<feature type="region of interest" description="Disordered" evidence="1">
    <location>
        <begin position="1235"/>
        <end position="1282"/>
    </location>
</feature>
<dbReference type="Proteomes" id="UP000005204">
    <property type="component" value="Unassembled WGS sequence"/>
</dbReference>
<organism evidence="2 3">
    <name type="scientific">Bombyx mori</name>
    <name type="common">Silk moth</name>
    <dbReference type="NCBI Taxonomy" id="7091"/>
    <lineage>
        <taxon>Eukaryota</taxon>
        <taxon>Metazoa</taxon>
        <taxon>Ecdysozoa</taxon>
        <taxon>Arthropoda</taxon>
        <taxon>Hexapoda</taxon>
        <taxon>Insecta</taxon>
        <taxon>Pterygota</taxon>
        <taxon>Neoptera</taxon>
        <taxon>Endopterygota</taxon>
        <taxon>Lepidoptera</taxon>
        <taxon>Glossata</taxon>
        <taxon>Ditrysia</taxon>
        <taxon>Bombycoidea</taxon>
        <taxon>Bombycidae</taxon>
        <taxon>Bombycinae</taxon>
        <taxon>Bombyx</taxon>
    </lineage>
</organism>
<accession>A0A8R2M1E4</accession>
<feature type="compositionally biased region" description="Basic and acidic residues" evidence="1">
    <location>
        <begin position="913"/>
        <end position="922"/>
    </location>
</feature>
<evidence type="ECO:0000256" key="1">
    <source>
        <dbReference type="SAM" id="MobiDB-lite"/>
    </source>
</evidence>
<feature type="compositionally biased region" description="Basic and acidic residues" evidence="1">
    <location>
        <begin position="1032"/>
        <end position="1042"/>
    </location>
</feature>
<feature type="region of interest" description="Disordered" evidence="1">
    <location>
        <begin position="950"/>
        <end position="1042"/>
    </location>
</feature>
<feature type="compositionally biased region" description="Basic and acidic residues" evidence="1">
    <location>
        <begin position="1091"/>
        <end position="1113"/>
    </location>
</feature>
<feature type="compositionally biased region" description="Polar residues" evidence="1">
    <location>
        <begin position="36"/>
        <end position="54"/>
    </location>
</feature>
<evidence type="ECO:0000313" key="2">
    <source>
        <dbReference type="EnsemblMetazoa" id="XP_037872231.1"/>
    </source>
</evidence>
<feature type="region of interest" description="Disordered" evidence="1">
    <location>
        <begin position="1"/>
        <end position="24"/>
    </location>
</feature>
<evidence type="ECO:0000313" key="3">
    <source>
        <dbReference type="Proteomes" id="UP000005204"/>
    </source>
</evidence>
<feature type="region of interest" description="Disordered" evidence="1">
    <location>
        <begin position="1066"/>
        <end position="1218"/>
    </location>
</feature>
<reference evidence="3" key="1">
    <citation type="journal article" date="2008" name="Insect Biochem. Mol. Biol.">
        <title>The genome of a lepidopteran model insect, the silkworm Bombyx mori.</title>
        <authorList>
            <consortium name="International Silkworm Genome Consortium"/>
        </authorList>
    </citation>
    <scope>NUCLEOTIDE SEQUENCE [LARGE SCALE GENOMIC DNA]</scope>
    <source>
        <strain evidence="3">p50T</strain>
    </source>
</reference>
<keyword evidence="3" id="KW-1185">Reference proteome</keyword>
<feature type="region of interest" description="Disordered" evidence="1">
    <location>
        <begin position="913"/>
        <end position="932"/>
    </location>
</feature>
<feature type="compositionally biased region" description="Pro residues" evidence="1">
    <location>
        <begin position="1197"/>
        <end position="1209"/>
    </location>
</feature>
<dbReference type="EnsemblMetazoa" id="XM_038016303.1">
    <property type="protein sequence ID" value="XP_037872231.1"/>
    <property type="gene ID" value="LOC119629673"/>
</dbReference>
<feature type="region of interest" description="Disordered" evidence="1">
    <location>
        <begin position="111"/>
        <end position="133"/>
    </location>
</feature>
<feature type="region of interest" description="Disordered" evidence="1">
    <location>
        <begin position="870"/>
        <end position="891"/>
    </location>
</feature>
<feature type="region of interest" description="Disordered" evidence="1">
    <location>
        <begin position="36"/>
        <end position="55"/>
    </location>
</feature>
<sequence>MAPSPEYDKEPKAPDKSATCVSSDDTKVLHNLVTDQQTNSDLKPMNSIGNSDVEQNNKHVETLDDGQLRALLDEAITYKCPKDREGKSSLFKELLEEVEQDEQACEAAARCTGGGRGSRRGARARPPLPHSNSLQDLVAALAAEPTSRRHHARHAAHVPATASVSARAIHGGSLPSGVDTSSLLCEEPARGAGYLATVRCVNPPPLAERRVSASDANSPHEMESLNRRSKPMFPMTYTARATLEIGSGSVSSGRAVTTTTASNQVGLGGARAGTPPDEPGRNMRRPYRDAAVGAGPRGPDSSSADWLRWVDSWYEGLAAYAASHEMVGRPQRRNSSHEIHDDKESKIKYNSFLKFHSSQDFQSYDGGQSSKATPDECDQVPRAKTTNINCDCFCENIKDANSKSVTRFKNGCRERLGKDLVMPNLSAINPRNVRVMTISAPSAVENVKSNENEKSCNSYKKSSHKIIEVKDNNESTLEKEIDKTITFTSKDSKSLTISGTTDDIPSKNEINSLDKTLSCTKINVYSKDSRKQEDVYDESLSDQCMNTKETHDIKQSTNLLCSISKDNISAVEKAPPKNSYENISKNKTCSLDKEEFEKIYNENNLVSLLGDEIKSPSIKSSSLVEVPKEISQERTEVIQTVDVDLTVDVKQSTDDYCDKEGSELALVNYDNYLTPNEVCYEILEVIDCKTVDIVTENGIEMVVIPSNVNLDDEYLKSNFTQYMDNQQKLMDALKAESNIVKETNASTSVVEDINKDIPEHSVITDAECKEKTVQEIKIDLTINKCTEIACIEKVSNNNNDDEIDNKELAIIQNRNSDRKPVEKFTITDFPYNAYIFLTQPTLLASLNNNNEKLQIQDIIKSTNIKPYVSENAATKANKKKKEKPRPGNVNLKKDALIHKNALKVLLFEDLSHDDDRNDETESGKYGQATDNDKEVDSAIPFSCITTPEVVSGCNTTPSASQSAAAADPKPRGVISSAFNGLPLSRPNYGSTASTASDEHKKSLDENGNAVQAFSSPLAGSGQHKKPRRKKSSKNETVIDCRQIDGYQGDKDVNELLRFIESDAESARPKLGRAKHRDDNDDKAAKKRSTERRKDKDHKAKRASSLEELSRTTLEELTGPRADPAPKPERRSWGETRDDPDPDPVPVGELTDFQTVTKRRKPRRRLDEQPRRRHEPPAPPSDHTGPNDSGDELESAHSPPPAAPPAPPPASYADIARTRHNIPDLIESCNYYAEGEEEGERVAEPPTLPADIKPGTGSVRPRRDGKAANAKRGKDRSPPAPDVVADRRPAVILLDAGARPPDMDGVTFGFDVNEQLVGGGGRRVDLLPGAAGAARGAGGVAVRAGALLVRYVPPPPPADTHHLLQIVDYVGNAWEEVVRCGGGKVRYYSE</sequence>
<feature type="compositionally biased region" description="Basic residues" evidence="1">
    <location>
        <begin position="1022"/>
        <end position="1031"/>
    </location>
</feature>
<name>A0A8R2M1E4_BOMMO</name>